<dbReference type="OrthoDB" id="6079689at2759"/>
<accession>A0A8H7CAV9</accession>
<evidence type="ECO:0000313" key="2">
    <source>
        <dbReference type="EMBL" id="KAF7330625.1"/>
    </source>
</evidence>
<gene>
    <name evidence="2" type="ORF">MSAN_02456400</name>
</gene>
<proteinExistence type="predicted"/>
<evidence type="ECO:0000256" key="1">
    <source>
        <dbReference type="SAM" id="MobiDB-lite"/>
    </source>
</evidence>
<comment type="caution">
    <text evidence="2">The sequence shown here is derived from an EMBL/GenBank/DDBJ whole genome shotgun (WGS) entry which is preliminary data.</text>
</comment>
<dbReference type="Proteomes" id="UP000623467">
    <property type="component" value="Unassembled WGS sequence"/>
</dbReference>
<feature type="compositionally biased region" description="Low complexity" evidence="1">
    <location>
        <begin position="164"/>
        <end position="180"/>
    </location>
</feature>
<feature type="compositionally biased region" description="Low complexity" evidence="1">
    <location>
        <begin position="86"/>
        <end position="104"/>
    </location>
</feature>
<name>A0A8H7CAV9_9AGAR</name>
<organism evidence="2 3">
    <name type="scientific">Mycena sanguinolenta</name>
    <dbReference type="NCBI Taxonomy" id="230812"/>
    <lineage>
        <taxon>Eukaryota</taxon>
        <taxon>Fungi</taxon>
        <taxon>Dikarya</taxon>
        <taxon>Basidiomycota</taxon>
        <taxon>Agaricomycotina</taxon>
        <taxon>Agaricomycetes</taxon>
        <taxon>Agaricomycetidae</taxon>
        <taxon>Agaricales</taxon>
        <taxon>Marasmiineae</taxon>
        <taxon>Mycenaceae</taxon>
        <taxon>Mycena</taxon>
    </lineage>
</organism>
<feature type="compositionally biased region" description="Basic and acidic residues" evidence="1">
    <location>
        <begin position="190"/>
        <end position="201"/>
    </location>
</feature>
<keyword evidence="3" id="KW-1185">Reference proteome</keyword>
<dbReference type="EMBL" id="JACAZH010000067">
    <property type="protein sequence ID" value="KAF7330625.1"/>
    <property type="molecule type" value="Genomic_DNA"/>
</dbReference>
<evidence type="ECO:0000313" key="3">
    <source>
        <dbReference type="Proteomes" id="UP000623467"/>
    </source>
</evidence>
<feature type="region of interest" description="Disordered" evidence="1">
    <location>
        <begin position="1"/>
        <end position="20"/>
    </location>
</feature>
<feature type="region of interest" description="Disordered" evidence="1">
    <location>
        <begin position="82"/>
        <end position="107"/>
    </location>
</feature>
<sequence length="236" mass="25475">MTSHKRTHATRIAARARADRDPDVLCVHSRSARDWDWVSRSRAVACARRPEHDERSRTRTPGAAPLRVITYTSNTDTSAAVRNMFSPPSSLPSTSAPSSSSTTEASEDARLRILLETDAPYMVPAPIYTSAPLVDGEGKGKKLPLCYSGMVPWTAEFVAGLSAPSSSSPSSSLPSASAPPKEGAATQRENGGEAEKAERRVGRLPRHARRAGECARRLRRVGGLSRCQFDSTIHPL</sequence>
<dbReference type="AlphaFoldDB" id="A0A8H7CAV9"/>
<feature type="region of interest" description="Disordered" evidence="1">
    <location>
        <begin position="164"/>
        <end position="213"/>
    </location>
</feature>
<protein>
    <submittedName>
        <fullName evidence="2">Uncharacterized protein</fullName>
    </submittedName>
</protein>
<reference evidence="2" key="1">
    <citation type="submission" date="2020-05" db="EMBL/GenBank/DDBJ databases">
        <title>Mycena genomes resolve the evolution of fungal bioluminescence.</title>
        <authorList>
            <person name="Tsai I.J."/>
        </authorList>
    </citation>
    <scope>NUCLEOTIDE SEQUENCE</scope>
    <source>
        <strain evidence="2">160909Yilan</strain>
    </source>
</reference>